<organism evidence="1 2">
    <name type="scientific">Cavenderia fasciculata</name>
    <name type="common">Slime mold</name>
    <name type="synonym">Dictyostelium fasciculatum</name>
    <dbReference type="NCBI Taxonomy" id="261658"/>
    <lineage>
        <taxon>Eukaryota</taxon>
        <taxon>Amoebozoa</taxon>
        <taxon>Evosea</taxon>
        <taxon>Eumycetozoa</taxon>
        <taxon>Dictyostelia</taxon>
        <taxon>Acytosteliales</taxon>
        <taxon>Cavenderiaceae</taxon>
        <taxon>Cavenderia</taxon>
    </lineage>
</organism>
<name>F4QAR3_CACFS</name>
<dbReference type="KEGG" id="dfa:DFA_09801"/>
<evidence type="ECO:0000313" key="1">
    <source>
        <dbReference type="EMBL" id="EGG14981.1"/>
    </source>
</evidence>
<proteinExistence type="predicted"/>
<dbReference type="Proteomes" id="UP000007797">
    <property type="component" value="Unassembled WGS sequence"/>
</dbReference>
<protein>
    <submittedName>
        <fullName evidence="1">Uncharacterized protein</fullName>
    </submittedName>
</protein>
<dbReference type="AlphaFoldDB" id="F4QAR3"/>
<dbReference type="GeneID" id="14867240"/>
<gene>
    <name evidence="1" type="ORF">DFA_09801</name>
</gene>
<dbReference type="EMBL" id="GL883026">
    <property type="protein sequence ID" value="EGG14981.1"/>
    <property type="molecule type" value="Genomic_DNA"/>
</dbReference>
<dbReference type="RefSeq" id="XP_004351701.1">
    <property type="nucleotide sequence ID" value="XM_004351649.1"/>
</dbReference>
<evidence type="ECO:0000313" key="2">
    <source>
        <dbReference type="Proteomes" id="UP000007797"/>
    </source>
</evidence>
<sequence length="59" mass="6558">MLFENLRSLSTVKSSSFSLTSFQNDSNILSSQGINQISASFRTLDQNGRYPKKSNKLGN</sequence>
<accession>F4QAR3</accession>
<reference evidence="2" key="1">
    <citation type="journal article" date="2011" name="Genome Res.">
        <title>Phylogeny-wide analysis of social amoeba genomes highlights ancient origins for complex intercellular communication.</title>
        <authorList>
            <person name="Heidel A.J."/>
            <person name="Lawal H.M."/>
            <person name="Felder M."/>
            <person name="Schilde C."/>
            <person name="Helps N.R."/>
            <person name="Tunggal B."/>
            <person name="Rivero F."/>
            <person name="John U."/>
            <person name="Schleicher M."/>
            <person name="Eichinger L."/>
            <person name="Platzer M."/>
            <person name="Noegel A.A."/>
            <person name="Schaap P."/>
            <person name="Gloeckner G."/>
        </authorList>
    </citation>
    <scope>NUCLEOTIDE SEQUENCE [LARGE SCALE GENOMIC DNA]</scope>
    <source>
        <strain evidence="2">SH3</strain>
    </source>
</reference>
<keyword evidence="2" id="KW-1185">Reference proteome</keyword>